<evidence type="ECO:0000256" key="1">
    <source>
        <dbReference type="SAM" id="Coils"/>
    </source>
</evidence>
<gene>
    <name evidence="2" type="ORF">GSOID_T00014145001</name>
</gene>
<keyword evidence="3" id="KW-1185">Reference proteome</keyword>
<dbReference type="InParanoid" id="E4Y1T0"/>
<dbReference type="AlphaFoldDB" id="E4Y1T0"/>
<keyword evidence="1" id="KW-0175">Coiled coil</keyword>
<reference evidence="2" key="1">
    <citation type="journal article" date="2010" name="Science">
        <title>Plasticity of animal genome architecture unmasked by rapid evolution of a pelagic tunicate.</title>
        <authorList>
            <person name="Denoeud F."/>
            <person name="Henriet S."/>
            <person name="Mungpakdee S."/>
            <person name="Aury J.M."/>
            <person name="Da Silva C."/>
            <person name="Brinkmann H."/>
            <person name="Mikhaleva J."/>
            <person name="Olsen L.C."/>
            <person name="Jubin C."/>
            <person name="Canestro C."/>
            <person name="Bouquet J.M."/>
            <person name="Danks G."/>
            <person name="Poulain J."/>
            <person name="Campsteijn C."/>
            <person name="Adamski M."/>
            <person name="Cross I."/>
            <person name="Yadetie F."/>
            <person name="Muffato M."/>
            <person name="Louis A."/>
            <person name="Butcher S."/>
            <person name="Tsagkogeorga G."/>
            <person name="Konrad A."/>
            <person name="Singh S."/>
            <person name="Jensen M.F."/>
            <person name="Cong E.H."/>
            <person name="Eikeseth-Otteraa H."/>
            <person name="Noel B."/>
            <person name="Anthouard V."/>
            <person name="Porcel B.M."/>
            <person name="Kachouri-Lafond R."/>
            <person name="Nishino A."/>
            <person name="Ugolini M."/>
            <person name="Chourrout P."/>
            <person name="Nishida H."/>
            <person name="Aasland R."/>
            <person name="Huzurbazar S."/>
            <person name="Westhof E."/>
            <person name="Delsuc F."/>
            <person name="Lehrach H."/>
            <person name="Reinhardt R."/>
            <person name="Weissenbach J."/>
            <person name="Roy S.W."/>
            <person name="Artiguenave F."/>
            <person name="Postlethwait J.H."/>
            <person name="Manak J.R."/>
            <person name="Thompson E.M."/>
            <person name="Jaillon O."/>
            <person name="Du Pasquier L."/>
            <person name="Boudinot P."/>
            <person name="Liberles D.A."/>
            <person name="Volff J.N."/>
            <person name="Philippe H."/>
            <person name="Lenhard B."/>
            <person name="Roest Crollius H."/>
            <person name="Wincker P."/>
            <person name="Chourrout D."/>
        </authorList>
    </citation>
    <scope>NUCLEOTIDE SEQUENCE [LARGE SCALE GENOMIC DNA]</scope>
</reference>
<dbReference type="EMBL" id="FN653686">
    <property type="protein sequence ID" value="CBY15824.1"/>
    <property type="molecule type" value="Genomic_DNA"/>
</dbReference>
<accession>E4Y1T0</accession>
<evidence type="ECO:0000313" key="3">
    <source>
        <dbReference type="Proteomes" id="UP000001307"/>
    </source>
</evidence>
<organism evidence="2">
    <name type="scientific">Oikopleura dioica</name>
    <name type="common">Tunicate</name>
    <dbReference type="NCBI Taxonomy" id="34765"/>
    <lineage>
        <taxon>Eukaryota</taxon>
        <taxon>Metazoa</taxon>
        <taxon>Chordata</taxon>
        <taxon>Tunicata</taxon>
        <taxon>Appendicularia</taxon>
        <taxon>Copelata</taxon>
        <taxon>Oikopleuridae</taxon>
        <taxon>Oikopleura</taxon>
    </lineage>
</organism>
<sequence>TCQLAFVAPTFYAEKYERKNMKIKEVKICRKKTAKRTCPENRKKALQEAREDLTIAERKYHESKSKVEELELEITRLGSTNDALQQDLKLAFKRLSNLARKENSENILEFILINMIRSYGF</sequence>
<proteinExistence type="predicted"/>
<protein>
    <submittedName>
        <fullName evidence="2">Uncharacterized protein</fullName>
    </submittedName>
</protein>
<feature type="non-terminal residue" evidence="2">
    <location>
        <position position="1"/>
    </location>
</feature>
<dbReference type="Proteomes" id="UP000001307">
    <property type="component" value="Unassembled WGS sequence"/>
</dbReference>
<feature type="coiled-coil region" evidence="1">
    <location>
        <begin position="46"/>
        <end position="101"/>
    </location>
</feature>
<name>E4Y1T0_OIKDI</name>
<evidence type="ECO:0000313" key="2">
    <source>
        <dbReference type="EMBL" id="CBY15824.1"/>
    </source>
</evidence>